<dbReference type="GO" id="GO:0005385">
    <property type="term" value="F:zinc ion transmembrane transporter activity"/>
    <property type="evidence" value="ECO:0007669"/>
    <property type="project" value="TreeGrafter"/>
</dbReference>
<dbReference type="Gene3D" id="1.20.1510.10">
    <property type="entry name" value="Cation efflux protein transmembrane domain"/>
    <property type="match status" value="1"/>
</dbReference>
<dbReference type="EMBL" id="VDLU01000001">
    <property type="protein sequence ID" value="TNJ30072.1"/>
    <property type="molecule type" value="Genomic_DNA"/>
</dbReference>
<protein>
    <submittedName>
        <fullName evidence="12">Zinc transporter protein</fullName>
    </submittedName>
</protein>
<feature type="transmembrane region" description="Helical" evidence="9">
    <location>
        <begin position="35"/>
        <end position="55"/>
    </location>
</feature>
<name>A0A4Z1SW61_GIAMU</name>
<dbReference type="SUPFAM" id="SSF160240">
    <property type="entry name" value="Cation efflux protein cytoplasmic domain-like"/>
    <property type="match status" value="1"/>
</dbReference>
<evidence type="ECO:0000256" key="3">
    <source>
        <dbReference type="ARBA" id="ARBA00022448"/>
    </source>
</evidence>
<reference evidence="12 13" key="1">
    <citation type="submission" date="2019-05" db="EMBL/GenBank/DDBJ databases">
        <title>The compact genome of Giardia muris reveals important steps in the evolution of intestinal protozoan parasites.</title>
        <authorList>
            <person name="Xu F."/>
            <person name="Jimenez-Gonzalez A."/>
            <person name="Einarsson E."/>
            <person name="Astvaldsson A."/>
            <person name="Peirasmaki D."/>
            <person name="Eckmann L."/>
            <person name="Andersson J.O."/>
            <person name="Svard S.G."/>
            <person name="Jerlstrom-Hultqvist J."/>
        </authorList>
    </citation>
    <scope>NUCLEOTIDE SEQUENCE [LARGE SCALE GENOMIC DNA]</scope>
    <source>
        <strain evidence="12 13">Roberts-Thomson</strain>
    </source>
</reference>
<comment type="caution">
    <text evidence="12">The sequence shown here is derived from an EMBL/GenBank/DDBJ whole genome shotgun (WGS) entry which is preliminary data.</text>
</comment>
<keyword evidence="7 9" id="KW-0472">Membrane</keyword>
<evidence type="ECO:0000259" key="10">
    <source>
        <dbReference type="Pfam" id="PF01545"/>
    </source>
</evidence>
<dbReference type="VEuPathDB" id="GiardiaDB:GMRT_10373"/>
<evidence type="ECO:0000259" key="11">
    <source>
        <dbReference type="Pfam" id="PF16916"/>
    </source>
</evidence>
<comment type="similarity">
    <text evidence="2">Belongs to the cation diffusion facilitator (CDF) transporter (TC 2.A.4) family. SLC30A subfamily.</text>
</comment>
<evidence type="ECO:0000313" key="12">
    <source>
        <dbReference type="EMBL" id="TNJ30072.1"/>
    </source>
</evidence>
<feature type="compositionally biased region" description="Basic residues" evidence="8">
    <location>
        <begin position="165"/>
        <end position="179"/>
    </location>
</feature>
<feature type="transmembrane region" description="Helical" evidence="9">
    <location>
        <begin position="67"/>
        <end position="85"/>
    </location>
</feature>
<feature type="domain" description="Cation efflux protein transmembrane" evidence="10">
    <location>
        <begin position="34"/>
        <end position="286"/>
    </location>
</feature>
<proteinExistence type="inferred from homology"/>
<dbReference type="Pfam" id="PF01545">
    <property type="entry name" value="Cation_efflux"/>
    <property type="match status" value="1"/>
</dbReference>
<dbReference type="NCBIfam" id="TIGR01297">
    <property type="entry name" value="CDF"/>
    <property type="match status" value="1"/>
</dbReference>
<accession>A0A4Z1SW61</accession>
<sequence length="407" mass="45046">MGSDCKSEPVCYTAADKLIPDPVEQKKDGRLVRMIVMLVMVATYMLAELIVGLVGNSLTLVGDSFHMLSDLISLVVGLISLRLGAKASTPHATFGYKRAETIGGLFNAAFLLSTTVFLTTEAIMKFVTREGLVQNKIDLVLWVAVGGIVINIVGMFLFHDHSHHGHSHSHSHGHHGHEHAHHEHEHEHSHAEAQQGSGDTIDVSKPAEKQLKKRGHRKRGDIAMRGVFLHVLGDLIGSIIAISSTLLQKFIHNQYIFLVDPITTLLMVIILICAALPLLKDSIRILSQTSPSNVPTDVLSDKISALPHIRGVHDLHIWAFTEDIVVAHCHVVTSSELTPDEHRRAMKAIKSIFHEANVHNVTIELEYPPDDADFEAACCYSSYGCANQHRCCKYSTRLLRVLEEREN</sequence>
<dbReference type="SUPFAM" id="SSF161111">
    <property type="entry name" value="Cation efflux protein transmembrane domain-like"/>
    <property type="match status" value="1"/>
</dbReference>
<feature type="region of interest" description="Disordered" evidence="8">
    <location>
        <begin position="165"/>
        <end position="202"/>
    </location>
</feature>
<evidence type="ECO:0000256" key="7">
    <source>
        <dbReference type="ARBA" id="ARBA00023136"/>
    </source>
</evidence>
<dbReference type="GO" id="GO:0016020">
    <property type="term" value="C:membrane"/>
    <property type="evidence" value="ECO:0007669"/>
    <property type="project" value="UniProtKB-SubCell"/>
</dbReference>
<dbReference type="PANTHER" id="PTHR45820">
    <property type="entry name" value="FI23527P1"/>
    <property type="match status" value="1"/>
</dbReference>
<feature type="transmembrane region" description="Helical" evidence="9">
    <location>
        <begin position="222"/>
        <end position="243"/>
    </location>
</feature>
<gene>
    <name evidence="12" type="ORF">GMRT_10373</name>
</gene>
<evidence type="ECO:0000256" key="5">
    <source>
        <dbReference type="ARBA" id="ARBA00022833"/>
    </source>
</evidence>
<evidence type="ECO:0000256" key="1">
    <source>
        <dbReference type="ARBA" id="ARBA00004141"/>
    </source>
</evidence>
<dbReference type="GO" id="GO:0006882">
    <property type="term" value="P:intracellular zinc ion homeostasis"/>
    <property type="evidence" value="ECO:0007669"/>
    <property type="project" value="TreeGrafter"/>
</dbReference>
<feature type="transmembrane region" description="Helical" evidence="9">
    <location>
        <begin position="139"/>
        <end position="158"/>
    </location>
</feature>
<keyword evidence="6 9" id="KW-1133">Transmembrane helix</keyword>
<evidence type="ECO:0000256" key="4">
    <source>
        <dbReference type="ARBA" id="ARBA00022692"/>
    </source>
</evidence>
<dbReference type="InterPro" id="IPR027470">
    <property type="entry name" value="Cation_efflux_CTD"/>
</dbReference>
<dbReference type="InterPro" id="IPR058533">
    <property type="entry name" value="Cation_efflux_TM"/>
</dbReference>
<keyword evidence="4 9" id="KW-0812">Transmembrane</keyword>
<dbReference type="InterPro" id="IPR002524">
    <property type="entry name" value="Cation_efflux"/>
</dbReference>
<evidence type="ECO:0000256" key="9">
    <source>
        <dbReference type="SAM" id="Phobius"/>
    </source>
</evidence>
<dbReference type="OrthoDB" id="29444at2759"/>
<feature type="transmembrane region" description="Helical" evidence="9">
    <location>
        <begin position="255"/>
        <end position="279"/>
    </location>
</feature>
<dbReference type="InterPro" id="IPR027469">
    <property type="entry name" value="Cation_efflux_TMD_sf"/>
</dbReference>
<dbReference type="Pfam" id="PF16916">
    <property type="entry name" value="ZT_dimer"/>
    <property type="match status" value="1"/>
</dbReference>
<dbReference type="PANTHER" id="PTHR45820:SF4">
    <property type="entry name" value="ZINC TRANSPORTER 63C, ISOFORM F"/>
    <property type="match status" value="1"/>
</dbReference>
<dbReference type="InterPro" id="IPR036837">
    <property type="entry name" value="Cation_efflux_CTD_sf"/>
</dbReference>
<keyword evidence="3" id="KW-0813">Transport</keyword>
<evidence type="ECO:0000313" key="13">
    <source>
        <dbReference type="Proteomes" id="UP000315496"/>
    </source>
</evidence>
<organism evidence="12 13">
    <name type="scientific">Giardia muris</name>
    <dbReference type="NCBI Taxonomy" id="5742"/>
    <lineage>
        <taxon>Eukaryota</taxon>
        <taxon>Metamonada</taxon>
        <taxon>Diplomonadida</taxon>
        <taxon>Hexamitidae</taxon>
        <taxon>Giardiinae</taxon>
        <taxon>Giardia</taxon>
    </lineage>
</organism>
<dbReference type="AlphaFoldDB" id="A0A4Z1SW61"/>
<evidence type="ECO:0000256" key="6">
    <source>
        <dbReference type="ARBA" id="ARBA00022989"/>
    </source>
</evidence>
<keyword evidence="13" id="KW-1185">Reference proteome</keyword>
<feature type="compositionally biased region" description="Basic and acidic residues" evidence="8">
    <location>
        <begin position="180"/>
        <end position="191"/>
    </location>
</feature>
<feature type="transmembrane region" description="Helical" evidence="9">
    <location>
        <begin position="105"/>
        <end position="127"/>
    </location>
</feature>
<evidence type="ECO:0000256" key="2">
    <source>
        <dbReference type="ARBA" id="ARBA00008873"/>
    </source>
</evidence>
<evidence type="ECO:0000256" key="8">
    <source>
        <dbReference type="SAM" id="MobiDB-lite"/>
    </source>
</evidence>
<feature type="domain" description="Cation efflux protein cytoplasmic" evidence="11">
    <location>
        <begin position="300"/>
        <end position="366"/>
    </location>
</feature>
<comment type="subcellular location">
    <subcellularLocation>
        <location evidence="1">Membrane</location>
        <topology evidence="1">Multi-pass membrane protein</topology>
    </subcellularLocation>
</comment>
<dbReference type="Proteomes" id="UP000315496">
    <property type="component" value="Chromosome 1"/>
</dbReference>
<keyword evidence="5" id="KW-0862">Zinc</keyword>